<protein>
    <submittedName>
        <fullName evidence="1">Uncharacterized protein</fullName>
    </submittedName>
</protein>
<evidence type="ECO:0000313" key="1">
    <source>
        <dbReference type="EMBL" id="SUZ73556.1"/>
    </source>
</evidence>
<dbReference type="AlphaFoldDB" id="A0A381Q2H7"/>
<proteinExistence type="predicted"/>
<gene>
    <name evidence="1" type="ORF">METZ01_LOCUS26410</name>
</gene>
<accession>A0A381Q2H7</accession>
<reference evidence="1" key="1">
    <citation type="submission" date="2018-05" db="EMBL/GenBank/DDBJ databases">
        <authorList>
            <person name="Lanie J.A."/>
            <person name="Ng W.-L."/>
            <person name="Kazmierczak K.M."/>
            <person name="Andrzejewski T.M."/>
            <person name="Davidsen T.M."/>
            <person name="Wayne K.J."/>
            <person name="Tettelin H."/>
            <person name="Glass J.I."/>
            <person name="Rusch D."/>
            <person name="Podicherti R."/>
            <person name="Tsui H.-C.T."/>
            <person name="Winkler M.E."/>
        </authorList>
    </citation>
    <scope>NUCLEOTIDE SEQUENCE</scope>
</reference>
<sequence length="24" mass="2963">MVLIRWDPLFEISRAHRLANRRLV</sequence>
<organism evidence="1">
    <name type="scientific">marine metagenome</name>
    <dbReference type="NCBI Taxonomy" id="408172"/>
    <lineage>
        <taxon>unclassified sequences</taxon>
        <taxon>metagenomes</taxon>
        <taxon>ecological metagenomes</taxon>
    </lineage>
</organism>
<name>A0A381Q2H7_9ZZZZ</name>
<dbReference type="EMBL" id="UINC01001183">
    <property type="protein sequence ID" value="SUZ73556.1"/>
    <property type="molecule type" value="Genomic_DNA"/>
</dbReference>